<dbReference type="GO" id="GO:0005769">
    <property type="term" value="C:early endosome"/>
    <property type="evidence" value="ECO:0007669"/>
    <property type="project" value="TreeGrafter"/>
</dbReference>
<accession>A0A8C7D0S5</accession>
<protein>
    <submittedName>
        <fullName evidence="4">Inositol polyphosphate-5-phosphatase F</fullName>
    </submittedName>
</protein>
<evidence type="ECO:0000313" key="4">
    <source>
        <dbReference type="Ensembl" id="ENSOKIP00005007719.1"/>
    </source>
</evidence>
<feature type="domain" description="SAC" evidence="2">
    <location>
        <begin position="144"/>
        <end position="474"/>
    </location>
</feature>
<evidence type="ECO:0000259" key="3">
    <source>
        <dbReference type="PROSITE" id="PS51791"/>
    </source>
</evidence>
<gene>
    <name evidence="4" type="primary">INPP5F</name>
    <name evidence="4" type="synonym">inpp5f</name>
</gene>
<dbReference type="PROSITE" id="PS51791">
    <property type="entry name" value="HSAC2"/>
    <property type="match status" value="1"/>
</dbReference>
<dbReference type="AlphaFoldDB" id="A0A8C7D0S5"/>
<dbReference type="InterPro" id="IPR022158">
    <property type="entry name" value="Inositol_phosphatase"/>
</dbReference>
<reference evidence="4" key="1">
    <citation type="submission" date="2025-08" db="UniProtKB">
        <authorList>
            <consortium name="Ensembl"/>
        </authorList>
    </citation>
    <scope>IDENTIFICATION</scope>
</reference>
<name>A0A8C7D0S5_ONCKI</name>
<dbReference type="GO" id="GO:0043812">
    <property type="term" value="F:phosphatidylinositol-4-phosphate phosphatase activity"/>
    <property type="evidence" value="ECO:0007669"/>
    <property type="project" value="TreeGrafter"/>
</dbReference>
<dbReference type="Pfam" id="PF12456">
    <property type="entry name" value="hSac2"/>
    <property type="match status" value="1"/>
</dbReference>
<dbReference type="GO" id="GO:2001135">
    <property type="term" value="P:regulation of endocytic recycling"/>
    <property type="evidence" value="ECO:0007669"/>
    <property type="project" value="TreeGrafter"/>
</dbReference>
<dbReference type="GO" id="GO:0046856">
    <property type="term" value="P:phosphatidylinositol dephosphorylation"/>
    <property type="evidence" value="ECO:0007669"/>
    <property type="project" value="TreeGrafter"/>
</dbReference>
<evidence type="ECO:0000256" key="1">
    <source>
        <dbReference type="SAM" id="MobiDB-lite"/>
    </source>
</evidence>
<dbReference type="GeneTree" id="ENSGT00940000155996"/>
<evidence type="ECO:0000313" key="5">
    <source>
        <dbReference type="Proteomes" id="UP000694557"/>
    </source>
</evidence>
<keyword evidence="5" id="KW-1185">Reference proteome</keyword>
<dbReference type="PANTHER" id="PTHR45662:SF8">
    <property type="entry name" value="PHOSPHATIDYLINOSITIDE PHOSPHATASE SAC2"/>
    <property type="match status" value="1"/>
</dbReference>
<proteinExistence type="predicted"/>
<organism evidence="4 5">
    <name type="scientific">Oncorhynchus kisutch</name>
    <name type="common">Coho salmon</name>
    <name type="synonym">Salmo kisutch</name>
    <dbReference type="NCBI Taxonomy" id="8019"/>
    <lineage>
        <taxon>Eukaryota</taxon>
        <taxon>Metazoa</taxon>
        <taxon>Chordata</taxon>
        <taxon>Craniata</taxon>
        <taxon>Vertebrata</taxon>
        <taxon>Euteleostomi</taxon>
        <taxon>Actinopterygii</taxon>
        <taxon>Neopterygii</taxon>
        <taxon>Teleostei</taxon>
        <taxon>Protacanthopterygii</taxon>
        <taxon>Salmoniformes</taxon>
        <taxon>Salmonidae</taxon>
        <taxon>Salmoninae</taxon>
        <taxon>Oncorhynchus</taxon>
    </lineage>
</organism>
<feature type="domain" description="HSac2" evidence="3">
    <location>
        <begin position="549"/>
        <end position="716"/>
    </location>
</feature>
<dbReference type="Ensembl" id="ENSOKIT00005008213.1">
    <property type="protein sequence ID" value="ENSOKIP00005007719.1"/>
    <property type="gene ID" value="ENSOKIG00005003322.1"/>
</dbReference>
<feature type="region of interest" description="Disordered" evidence="1">
    <location>
        <begin position="932"/>
        <end position="975"/>
    </location>
</feature>
<evidence type="ECO:0000259" key="2">
    <source>
        <dbReference type="PROSITE" id="PS50275"/>
    </source>
</evidence>
<reference evidence="4" key="2">
    <citation type="submission" date="2025-09" db="UniProtKB">
        <authorList>
            <consortium name="Ensembl"/>
        </authorList>
    </citation>
    <scope>IDENTIFICATION</scope>
</reference>
<dbReference type="Pfam" id="PF02383">
    <property type="entry name" value="Syja_N"/>
    <property type="match status" value="1"/>
</dbReference>
<dbReference type="InterPro" id="IPR002013">
    <property type="entry name" value="SAC_dom"/>
</dbReference>
<feature type="region of interest" description="Disordered" evidence="1">
    <location>
        <begin position="870"/>
        <end position="891"/>
    </location>
</feature>
<dbReference type="Proteomes" id="UP000694557">
    <property type="component" value="Unassembled WGS sequence"/>
</dbReference>
<dbReference type="PROSITE" id="PS50275">
    <property type="entry name" value="SAC"/>
    <property type="match status" value="1"/>
</dbReference>
<dbReference type="PANTHER" id="PTHR45662">
    <property type="entry name" value="PHOSPHATIDYLINOSITIDE PHOSPHATASE SAC1"/>
    <property type="match status" value="1"/>
</dbReference>
<sequence length="1083" mass="121423">MSLLCVHSTTTDLLLAWNPTCLGLVEGLVGKIQLHTDLPLGLILIRQKVLVGQMPGDHKVYKITKIAVIPLSEEEPLDLELELCKKHHFGIDKPEKLAQSPDESKFLMKTLSQIKSNVGAPTKKKVKENKEKERLERRLLDELYKIFMDSDSFYYSMTYDLTNTVQRQGDTEKSNLPLWKQVDDRFFWNKHMVQELIDLQVPEVDFWVTPIIQGFVQVEELVVNYNESPDEEKNSPDTPLQELTCVDDIHPRFTVALISRRSRHRAGMRYKRRGVDTDGHVANFVETEQLIHVHNHSLSFVQSRGSVPVFWSQAGYRYNPRPRLEKGEKETIPYFAAHFDEQLNLYKKQVIINLVDQSGREKIIENCCTETILTFENVQTLTDAISDIIADMRWGWVDQAGVICHQEGIFRVNCMDCLDRTNVVQASIARAVMEAQLKKLGVMPPEQPLPLKCYRIYQVMWANNGDTISRQYAGTAALKGDFTRTGERKLAGVMKDGVNSANRYYLNRFRDAYRQAVIDLMMGHPVTEDLYSIFSKEKEHEEKEQESQRVTQEQVSLLLQTYMQLLLPDDEKFHGGWALIDCDMSLIDATSKDVDVLLLLSNSAYYVAYYDEEADKVNQYQRLNLEGLEKIEIGPEPTLFGKPKFCCMRLHYNNGETSGYFHTLRALTRNPEDDGKDTLQCIAEMLRLTKQAMGLDLQVVEKKLERRHSKPHEDIMGIQGRHPDQVLGSSGLAQGKSFLLNKFSSLNQRVKKSNVNMGSFKGRLGNTFSTKPDVKVNFLKPTMGVTLWKSDSSLETSDGANIGPVLKDLCDNHSEMSSDSDSYNSDEQLRSSSLENVDYVLPSCGIVASAPRLGSRGSVELNIRVTGCDSNSKQQAPALASPEDQSPGVTSEAEEAILIDFGTPIDAYCHQFIQDAQTKPVEVFGEQVACSLPTQNPQVPPHAKGSLAPDGHPGSDQQEEELQLPPRPSQLDVASGPNLLTVQKPISAASGSSQRSLGSHMEGSLGPSPADSNGSRVVSPFAKIKSSMVQVASLTQAGLTQGINFAVAKVQKSPEPEMATLNETQENELKAMFTQCQTRIIQI</sequence>
<dbReference type="InterPro" id="IPR034753">
    <property type="entry name" value="hSac2"/>
</dbReference>
<dbReference type="GO" id="GO:0045334">
    <property type="term" value="C:clathrin-coated endocytic vesicle"/>
    <property type="evidence" value="ECO:0007669"/>
    <property type="project" value="TreeGrafter"/>
</dbReference>
<feature type="region of interest" description="Disordered" evidence="1">
    <location>
        <begin position="988"/>
        <end position="1014"/>
    </location>
</feature>